<dbReference type="PANTHER" id="PTHR11527">
    <property type="entry name" value="HEAT-SHOCK PROTEIN 20 FAMILY MEMBER"/>
    <property type="match status" value="1"/>
</dbReference>
<evidence type="ECO:0000256" key="2">
    <source>
        <dbReference type="RuleBase" id="RU003616"/>
    </source>
</evidence>
<dbReference type="InterPro" id="IPR007052">
    <property type="entry name" value="CS_dom"/>
</dbReference>
<feature type="domain" description="SHSP" evidence="3">
    <location>
        <begin position="42"/>
        <end position="154"/>
    </location>
</feature>
<evidence type="ECO:0000313" key="5">
    <source>
        <dbReference type="EMBL" id="AEH61567.1"/>
    </source>
</evidence>
<dbReference type="Pfam" id="PF00011">
    <property type="entry name" value="HSP20"/>
    <property type="match status" value="1"/>
</dbReference>
<evidence type="ECO:0000256" key="1">
    <source>
        <dbReference type="PROSITE-ProRule" id="PRU00285"/>
    </source>
</evidence>
<dbReference type="Gene3D" id="2.60.40.790">
    <property type="match status" value="1"/>
</dbReference>
<dbReference type="Proteomes" id="UP000006622">
    <property type="component" value="Chromosome"/>
</dbReference>
<dbReference type="STRING" id="679901.Mzhil_1732"/>
<organism evidence="5 6">
    <name type="scientific">Methanosalsum zhilinae (strain DSM 4017 / NBRC 107636 / OCM 62 / WeN5)</name>
    <name type="common">Methanohalophilus zhilinae</name>
    <dbReference type="NCBI Taxonomy" id="679901"/>
    <lineage>
        <taxon>Archaea</taxon>
        <taxon>Methanobacteriati</taxon>
        <taxon>Methanobacteriota</taxon>
        <taxon>Stenosarchaea group</taxon>
        <taxon>Methanomicrobia</taxon>
        <taxon>Methanosarcinales</taxon>
        <taxon>Methanosarcinaceae</taxon>
        <taxon>Methanosalsum</taxon>
    </lineage>
</organism>
<dbReference type="PROSITE" id="PS51203">
    <property type="entry name" value="CS"/>
    <property type="match status" value="1"/>
</dbReference>
<dbReference type="InterPro" id="IPR031107">
    <property type="entry name" value="Small_HSP"/>
</dbReference>
<dbReference type="OrthoDB" id="198277at2157"/>
<feature type="domain" description="CS" evidence="4">
    <location>
        <begin position="47"/>
        <end position="152"/>
    </location>
</feature>
<dbReference type="SUPFAM" id="SSF49764">
    <property type="entry name" value="HSP20-like chaperones"/>
    <property type="match status" value="1"/>
</dbReference>
<comment type="similarity">
    <text evidence="1 2">Belongs to the small heat shock protein (HSP20) family.</text>
</comment>
<dbReference type="AlphaFoldDB" id="F7XQA5"/>
<dbReference type="InterPro" id="IPR002068">
    <property type="entry name" value="A-crystallin/Hsp20_dom"/>
</dbReference>
<protein>
    <submittedName>
        <fullName evidence="5">Heat shock protein Hsp20</fullName>
    </submittedName>
</protein>
<gene>
    <name evidence="5" type="ordered locus">Mzhil_1732</name>
</gene>
<name>F7XQA5_METZD</name>
<evidence type="ECO:0000259" key="3">
    <source>
        <dbReference type="PROSITE" id="PS01031"/>
    </source>
</evidence>
<evidence type="ECO:0000259" key="4">
    <source>
        <dbReference type="PROSITE" id="PS51203"/>
    </source>
</evidence>
<accession>F7XQA5</accession>
<dbReference type="InterPro" id="IPR008978">
    <property type="entry name" value="HSP20-like_chaperone"/>
</dbReference>
<dbReference type="EMBL" id="CP002101">
    <property type="protein sequence ID" value="AEH61567.1"/>
    <property type="molecule type" value="Genomic_DNA"/>
</dbReference>
<evidence type="ECO:0000313" key="6">
    <source>
        <dbReference type="Proteomes" id="UP000006622"/>
    </source>
</evidence>
<sequence length="154" mass="17571">MRKLGLPGRRGLLGPWDPFEEIRRTQERLSELFEEVSSETGMVRGQVMAPLVDVEEKDNNIVVTADIPGVDKKDIDINVRDDMLEINARCQRELETEEEGYVRKERSYSMFSRSVSLPAPVKEEGAKAKLENGVLKITLPKSEIEEEKKKIIVE</sequence>
<reference evidence="5 6" key="1">
    <citation type="submission" date="2010-07" db="EMBL/GenBank/DDBJ databases">
        <title>The complete genome of Methanosalsum zhilinae DSM 4017.</title>
        <authorList>
            <consortium name="US DOE Joint Genome Institute (JGI-PGF)"/>
            <person name="Lucas S."/>
            <person name="Copeland A."/>
            <person name="Lapidus A."/>
            <person name="Glavina del Rio T."/>
            <person name="Dalin E."/>
            <person name="Tice H."/>
            <person name="Bruce D."/>
            <person name="Goodwin L."/>
            <person name="Pitluck S."/>
            <person name="Kyrpides N."/>
            <person name="Mavromatis K."/>
            <person name="Ovchinnikova G."/>
            <person name="Daligault H."/>
            <person name="Detter J.C."/>
            <person name="Han C."/>
            <person name="Tapia R."/>
            <person name="Larimer F."/>
            <person name="Land M."/>
            <person name="Hauser L."/>
            <person name="Markowitz V."/>
            <person name="Cheng J.-F."/>
            <person name="Hugenholtz P."/>
            <person name="Woyke T."/>
            <person name="Wu D."/>
            <person name="Spring S."/>
            <person name="Schueler E."/>
            <person name="Brambilla E."/>
            <person name="Klenk H.-P."/>
            <person name="Eisen J.A."/>
        </authorList>
    </citation>
    <scope>NUCLEOTIDE SEQUENCE [LARGE SCALE GENOMIC DNA]</scope>
    <source>
        <strain evidence="6">DSM 4017 / NBRC 107636 / OCM 62 / WeN5</strain>
    </source>
</reference>
<dbReference type="RefSeq" id="WP_013899003.1">
    <property type="nucleotide sequence ID" value="NC_015676.1"/>
</dbReference>
<dbReference type="GeneID" id="10823373"/>
<dbReference type="FunFam" id="2.60.40.790:FF:000072">
    <property type="entry name" value="Small heat shock protein HSP16.5"/>
    <property type="match status" value="1"/>
</dbReference>
<keyword evidence="5" id="KW-0346">Stress response</keyword>
<dbReference type="KEGG" id="mzh:Mzhil_1732"/>
<dbReference type="PROSITE" id="PS01031">
    <property type="entry name" value="SHSP"/>
    <property type="match status" value="1"/>
</dbReference>
<dbReference type="HOGENOM" id="CLU_046737_12_4_2"/>
<proteinExistence type="inferred from homology"/>
<dbReference type="CDD" id="cd06464">
    <property type="entry name" value="ACD_sHsps-like"/>
    <property type="match status" value="1"/>
</dbReference>
<keyword evidence="6" id="KW-1185">Reference proteome</keyword>